<organism evidence="12 13">
    <name type="scientific">Stachybotrys chlorohalonatus (strain IBT 40285)</name>
    <dbReference type="NCBI Taxonomy" id="1283841"/>
    <lineage>
        <taxon>Eukaryota</taxon>
        <taxon>Fungi</taxon>
        <taxon>Dikarya</taxon>
        <taxon>Ascomycota</taxon>
        <taxon>Pezizomycotina</taxon>
        <taxon>Sordariomycetes</taxon>
        <taxon>Hypocreomycetidae</taxon>
        <taxon>Hypocreales</taxon>
        <taxon>Stachybotryaceae</taxon>
        <taxon>Stachybotrys</taxon>
    </lineage>
</organism>
<dbReference type="GO" id="GO:0042790">
    <property type="term" value="P:nucleolar large rRNA transcription by RNA polymerase I"/>
    <property type="evidence" value="ECO:0007669"/>
    <property type="project" value="TreeGrafter"/>
</dbReference>
<gene>
    <name evidence="12" type="ORF">S40285_03989</name>
</gene>
<keyword evidence="9" id="KW-0539">Nucleus</keyword>
<dbReference type="EMBL" id="KL660849">
    <property type="protein sequence ID" value="KFA61577.1"/>
    <property type="molecule type" value="Genomic_DNA"/>
</dbReference>
<dbReference type="PANTHER" id="PTHR31576">
    <property type="entry name" value="TATA BOX-BINDING PROTEIN-ASSOCIATED FACTOR RNA POLYMERASE I SUBUNIT B"/>
    <property type="match status" value="1"/>
</dbReference>
<evidence type="ECO:0000313" key="12">
    <source>
        <dbReference type="EMBL" id="KFA61577.1"/>
    </source>
</evidence>
<proteinExistence type="inferred from homology"/>
<evidence type="ECO:0000259" key="11">
    <source>
        <dbReference type="Pfam" id="PF20645"/>
    </source>
</evidence>
<protein>
    <recommendedName>
        <fullName evidence="14">RRN7-type domain-containing protein</fullName>
    </recommendedName>
</protein>
<dbReference type="PANTHER" id="PTHR31576:SF2">
    <property type="entry name" value="TATA BOX-BINDING PROTEIN-ASSOCIATED FACTOR RNA POLYMERASE I SUBUNIT B"/>
    <property type="match status" value="1"/>
</dbReference>
<keyword evidence="6" id="KW-0805">Transcription regulation</keyword>
<keyword evidence="5" id="KW-0862">Zinc</keyword>
<keyword evidence="3" id="KW-0479">Metal-binding</keyword>
<sequence>MEERRQLHRMPPGQSCSECKSRKYYVEAGHRYCRNDHQLEGFIQYDLGDEQDAGRHGAVARREKEVRVIEKRHLTGAQGKLLYLEALQLILRNQLLWLIYDKGHREELETVVRDLWDLRLRGSSSLVVSSEAEDGELVTYGSQATEDQGAATLAQNTRAQSWDPDLGKKWPLPRMSDTLGLCYLGCVLLRIPTRIGQFIDWANAGHIPYKRAVSWLSSWPDDDSTWLLITWQYWDLPQEMRDRMPSSFTRVLKLPSNEKIGEDLYNTVMTAALSWHLNYNMILPPIEHTQMLVQTARLLALPFESIIIARKLASILGYTFQVPIDKSRIFPVDHPEIMLISLLIVATKLAYPLDRGKSALQFGHTFRFNWETWVAAKQQFAEQQPQPQPSDDLKINEITPEELVAMEDDELDQYFSRISSLIDKTNDNPITRFFPQEPIPPIVATPEPARDELDKHLKTTLQKAYEPISPEGRKTNDDYGNEAATKYEAYRSSEDLTDTARSLYGVFAHTAGTSLETIVRSVHMLELRLNVAQRNIDMT</sequence>
<keyword evidence="13" id="KW-1185">Reference proteome</keyword>
<dbReference type="OrthoDB" id="428577at2759"/>
<evidence type="ECO:0000256" key="1">
    <source>
        <dbReference type="ARBA" id="ARBA00004604"/>
    </source>
</evidence>
<dbReference type="Proteomes" id="UP000028524">
    <property type="component" value="Unassembled WGS sequence"/>
</dbReference>
<dbReference type="GO" id="GO:0001164">
    <property type="term" value="F:RNA polymerase I core promoter sequence-specific DNA binding"/>
    <property type="evidence" value="ECO:0007669"/>
    <property type="project" value="InterPro"/>
</dbReference>
<dbReference type="STRING" id="1283841.A0A084QC92"/>
<evidence type="ECO:0000256" key="6">
    <source>
        <dbReference type="ARBA" id="ARBA00023015"/>
    </source>
</evidence>
<comment type="subcellular location">
    <subcellularLocation>
        <location evidence="1">Nucleus</location>
        <location evidence="1">Nucleolus</location>
    </subcellularLocation>
</comment>
<dbReference type="InParanoid" id="A0A084QC92"/>
<reference evidence="12 13" key="1">
    <citation type="journal article" date="2014" name="BMC Genomics">
        <title>Comparative genome sequencing reveals chemotype-specific gene clusters in the toxigenic black mold Stachybotrys.</title>
        <authorList>
            <person name="Semeiks J."/>
            <person name="Borek D."/>
            <person name="Otwinowski Z."/>
            <person name="Grishin N.V."/>
        </authorList>
    </citation>
    <scope>NUCLEOTIDE SEQUENCE [LARGE SCALE GENOMIC DNA]</scope>
    <source>
        <strain evidence="12 13">IBT 40285</strain>
    </source>
</reference>
<dbReference type="HOGENOM" id="CLU_016553_2_2_1"/>
<evidence type="ECO:0000256" key="7">
    <source>
        <dbReference type="ARBA" id="ARBA00023125"/>
    </source>
</evidence>
<evidence type="ECO:0000256" key="8">
    <source>
        <dbReference type="ARBA" id="ARBA00023163"/>
    </source>
</evidence>
<dbReference type="InterPro" id="IPR048540">
    <property type="entry name" value="Rrn7_cyclin_N"/>
</dbReference>
<dbReference type="AlphaFoldDB" id="A0A084QC92"/>
<dbReference type="Pfam" id="PF20645">
    <property type="entry name" value="Rrn7_cyclin_C"/>
    <property type="match status" value="1"/>
</dbReference>
<dbReference type="InterPro" id="IPR033599">
    <property type="entry name" value="TAF1B/Rrn7"/>
</dbReference>
<evidence type="ECO:0000259" key="10">
    <source>
        <dbReference type="Pfam" id="PF20644"/>
    </source>
</evidence>
<feature type="domain" description="Rrn7/TAF1B C-terminal cyclin" evidence="11">
    <location>
        <begin position="261"/>
        <end position="416"/>
    </location>
</feature>
<dbReference type="InterPro" id="IPR048538">
    <property type="entry name" value="Rrn7_cyclin_C"/>
</dbReference>
<evidence type="ECO:0000313" key="13">
    <source>
        <dbReference type="Proteomes" id="UP000028524"/>
    </source>
</evidence>
<keyword evidence="7" id="KW-0238">DNA-binding</keyword>
<dbReference type="Pfam" id="PF20644">
    <property type="entry name" value="Rrn7_cyclin_N"/>
    <property type="match status" value="1"/>
</dbReference>
<comment type="similarity">
    <text evidence="2">Belongs to the RRN7/TAF1B family.</text>
</comment>
<evidence type="ECO:0000256" key="9">
    <source>
        <dbReference type="ARBA" id="ARBA00023242"/>
    </source>
</evidence>
<evidence type="ECO:0000256" key="4">
    <source>
        <dbReference type="ARBA" id="ARBA00022771"/>
    </source>
</evidence>
<name>A0A084QC92_STAC4</name>
<dbReference type="GO" id="GO:0070860">
    <property type="term" value="C:RNA polymerase I core factor complex"/>
    <property type="evidence" value="ECO:0007669"/>
    <property type="project" value="InterPro"/>
</dbReference>
<evidence type="ECO:0008006" key="14">
    <source>
        <dbReference type="Google" id="ProtNLM"/>
    </source>
</evidence>
<keyword evidence="4" id="KW-0863">Zinc-finger</keyword>
<feature type="domain" description="Rrn7/TAF1B N-terminal cyclin" evidence="10">
    <location>
        <begin position="87"/>
        <end position="216"/>
    </location>
</feature>
<dbReference type="OMA" id="ICRDIWA"/>
<evidence type="ECO:0000256" key="5">
    <source>
        <dbReference type="ARBA" id="ARBA00022833"/>
    </source>
</evidence>
<evidence type="ECO:0000256" key="2">
    <source>
        <dbReference type="ARBA" id="ARBA00006899"/>
    </source>
</evidence>
<keyword evidence="8" id="KW-0804">Transcription</keyword>
<dbReference type="GO" id="GO:0008270">
    <property type="term" value="F:zinc ion binding"/>
    <property type="evidence" value="ECO:0007669"/>
    <property type="project" value="UniProtKB-KW"/>
</dbReference>
<accession>A0A084QC92</accession>
<evidence type="ECO:0000256" key="3">
    <source>
        <dbReference type="ARBA" id="ARBA00022723"/>
    </source>
</evidence>